<dbReference type="GeneID" id="13287889"/>
<dbReference type="EMBL" id="FP929126">
    <property type="protein sequence ID" value="CBX94990.1"/>
    <property type="molecule type" value="Genomic_DNA"/>
</dbReference>
<reference evidence="6" key="1">
    <citation type="journal article" date="2011" name="Nat. Commun.">
        <title>Effector diversification within compartments of the Leptosphaeria maculans genome affected by Repeat-Induced Point mutations.</title>
        <authorList>
            <person name="Rouxel T."/>
            <person name="Grandaubert J."/>
            <person name="Hane J.K."/>
            <person name="Hoede C."/>
            <person name="van de Wouw A.P."/>
            <person name="Couloux A."/>
            <person name="Dominguez V."/>
            <person name="Anthouard V."/>
            <person name="Bally P."/>
            <person name="Bourras S."/>
            <person name="Cozijnsen A.J."/>
            <person name="Ciuffetti L.M."/>
            <person name="Degrave A."/>
            <person name="Dilmaghani A."/>
            <person name="Duret L."/>
            <person name="Fudal I."/>
            <person name="Goodwin S.B."/>
            <person name="Gout L."/>
            <person name="Glaser N."/>
            <person name="Linglin J."/>
            <person name="Kema G.H.J."/>
            <person name="Lapalu N."/>
            <person name="Lawrence C.B."/>
            <person name="May K."/>
            <person name="Meyer M."/>
            <person name="Ollivier B."/>
            <person name="Poulain J."/>
            <person name="Schoch C.L."/>
            <person name="Simon A."/>
            <person name="Spatafora J.W."/>
            <person name="Stachowiak A."/>
            <person name="Turgeon B.G."/>
            <person name="Tyler B.M."/>
            <person name="Vincent D."/>
            <person name="Weissenbach J."/>
            <person name="Amselem J."/>
            <person name="Quesneville H."/>
            <person name="Oliver R.P."/>
            <person name="Wincker P."/>
            <person name="Balesdent M.-H."/>
            <person name="Howlett B.J."/>
        </authorList>
    </citation>
    <scope>NUCLEOTIDE SEQUENCE [LARGE SCALE GENOMIC DNA]</scope>
    <source>
        <strain evidence="6">JN3 / isolate v23.1.3 / race Av1-4-5-6-7-8</strain>
    </source>
</reference>
<evidence type="ECO:0000313" key="6">
    <source>
        <dbReference type="Proteomes" id="UP000002668"/>
    </source>
</evidence>
<organism evidence="6">
    <name type="scientific">Leptosphaeria maculans (strain JN3 / isolate v23.1.3 / race Av1-4-5-6-7-8)</name>
    <name type="common">Blackleg fungus</name>
    <name type="synonym">Phoma lingam</name>
    <dbReference type="NCBI Taxonomy" id="985895"/>
    <lineage>
        <taxon>Eukaryota</taxon>
        <taxon>Fungi</taxon>
        <taxon>Dikarya</taxon>
        <taxon>Ascomycota</taxon>
        <taxon>Pezizomycotina</taxon>
        <taxon>Dothideomycetes</taxon>
        <taxon>Pleosporomycetidae</taxon>
        <taxon>Pleosporales</taxon>
        <taxon>Pleosporineae</taxon>
        <taxon>Leptosphaeriaceae</taxon>
        <taxon>Plenodomus</taxon>
        <taxon>Plenodomus lingam/Leptosphaeria maculans species complex</taxon>
    </lineage>
</organism>
<dbReference type="PROSITE" id="PS50090">
    <property type="entry name" value="MYB_LIKE"/>
    <property type="match status" value="1"/>
</dbReference>
<proteinExistence type="predicted"/>
<feature type="compositionally biased region" description="Polar residues" evidence="2">
    <location>
        <begin position="565"/>
        <end position="584"/>
    </location>
</feature>
<dbReference type="InterPro" id="IPR001005">
    <property type="entry name" value="SANT/Myb"/>
</dbReference>
<dbReference type="InterPro" id="IPR009057">
    <property type="entry name" value="Homeodomain-like_sf"/>
</dbReference>
<keyword evidence="6" id="KW-1185">Reference proteome</keyword>
<evidence type="ECO:0000259" key="3">
    <source>
        <dbReference type="PROSITE" id="PS50090"/>
    </source>
</evidence>
<dbReference type="eggNOG" id="ENOG502S225">
    <property type="taxonomic scope" value="Eukaryota"/>
</dbReference>
<feature type="compositionally biased region" description="Polar residues" evidence="2">
    <location>
        <begin position="498"/>
        <end position="512"/>
    </location>
</feature>
<feature type="region of interest" description="Disordered" evidence="2">
    <location>
        <begin position="1"/>
        <end position="42"/>
    </location>
</feature>
<dbReference type="VEuPathDB" id="FungiDB:LEMA_P114050.1"/>
<gene>
    <name evidence="5" type="ORF">LEMA_P114050.1</name>
</gene>
<dbReference type="PROSITE" id="PS51294">
    <property type="entry name" value="HTH_MYB"/>
    <property type="match status" value="1"/>
</dbReference>
<dbReference type="InterPro" id="IPR017930">
    <property type="entry name" value="Myb_dom"/>
</dbReference>
<feature type="compositionally biased region" description="Polar residues" evidence="2">
    <location>
        <begin position="591"/>
        <end position="609"/>
    </location>
</feature>
<feature type="compositionally biased region" description="Polar residues" evidence="2">
    <location>
        <begin position="179"/>
        <end position="191"/>
    </location>
</feature>
<evidence type="ECO:0000256" key="1">
    <source>
        <dbReference type="ARBA" id="ARBA00023242"/>
    </source>
</evidence>
<dbReference type="CDD" id="cd11660">
    <property type="entry name" value="SANT_TRF"/>
    <property type="match status" value="1"/>
</dbReference>
<dbReference type="OMA" id="FRVCCPG"/>
<dbReference type="HOGENOM" id="CLU_440889_0_0_1"/>
<dbReference type="Gene3D" id="1.10.10.60">
    <property type="entry name" value="Homeodomain-like"/>
    <property type="match status" value="1"/>
</dbReference>
<feature type="compositionally biased region" description="Polar residues" evidence="2">
    <location>
        <begin position="24"/>
        <end position="34"/>
    </location>
</feature>
<accession>E4ZUB1</accession>
<feature type="domain" description="HTH myb-type" evidence="4">
    <location>
        <begin position="234"/>
        <end position="293"/>
    </location>
</feature>
<dbReference type="OrthoDB" id="608866at2759"/>
<dbReference type="Pfam" id="PF00249">
    <property type="entry name" value="Myb_DNA-binding"/>
    <property type="match status" value="1"/>
</dbReference>
<keyword evidence="1" id="KW-0539">Nucleus</keyword>
<dbReference type="Proteomes" id="UP000002668">
    <property type="component" value="Genome"/>
</dbReference>
<dbReference type="InParanoid" id="E4ZUB1"/>
<dbReference type="SMART" id="SM00717">
    <property type="entry name" value="SANT"/>
    <property type="match status" value="2"/>
</dbReference>
<dbReference type="Gene3D" id="1.10.246.220">
    <property type="match status" value="1"/>
</dbReference>
<feature type="domain" description="Myb-like" evidence="3">
    <location>
        <begin position="234"/>
        <end position="286"/>
    </location>
</feature>
<evidence type="ECO:0000313" key="5">
    <source>
        <dbReference type="EMBL" id="CBX94990.1"/>
    </source>
</evidence>
<evidence type="ECO:0000256" key="2">
    <source>
        <dbReference type="SAM" id="MobiDB-lite"/>
    </source>
</evidence>
<protein>
    <recommendedName>
        <fullName evidence="7">Myb-like domain-containing protein</fullName>
    </recommendedName>
</protein>
<feature type="compositionally biased region" description="Polar residues" evidence="2">
    <location>
        <begin position="302"/>
        <end position="313"/>
    </location>
</feature>
<evidence type="ECO:0008006" key="7">
    <source>
        <dbReference type="Google" id="ProtNLM"/>
    </source>
</evidence>
<feature type="region of interest" description="Disordered" evidence="2">
    <location>
        <begin position="292"/>
        <end position="353"/>
    </location>
</feature>
<feature type="region of interest" description="Disordered" evidence="2">
    <location>
        <begin position="147"/>
        <end position="244"/>
    </location>
</feature>
<dbReference type="PANTHER" id="PTHR46734">
    <property type="entry name" value="TELOMERIC REPEAT-BINDING FACTOR 1 TERF1"/>
    <property type="match status" value="1"/>
</dbReference>
<feature type="region of interest" description="Disordered" evidence="2">
    <location>
        <begin position="448"/>
        <end position="512"/>
    </location>
</feature>
<feature type="compositionally biased region" description="Low complexity" evidence="2">
    <location>
        <begin position="616"/>
        <end position="639"/>
    </location>
</feature>
<dbReference type="SUPFAM" id="SSF46689">
    <property type="entry name" value="Homeodomain-like"/>
    <property type="match status" value="2"/>
</dbReference>
<dbReference type="RefSeq" id="XP_003838469.1">
    <property type="nucleotide sequence ID" value="XM_003838421.1"/>
</dbReference>
<dbReference type="PANTHER" id="PTHR46734:SF1">
    <property type="entry name" value="TELOMERIC REPEAT-BINDING FACTOR 1"/>
    <property type="match status" value="1"/>
</dbReference>
<sequence length="700" mass="77112">MATRTGNDNHHGLVSDRSKDQNQEHSSFPRTGSDTAAPIAKVLNNDAPAPYIAQPSNPAHNFSTKPFSGRLIDLLLDTPASPTVRERVDYLPAEARPADSNHSVIQLPKLPQLAAKKTQRPRIPPLLQGLHQPPPLPPSDRLFPPITSDKNAFTNSSRDRGSFDSRAGTRLSPPVKTNGAFNTATAVSNNDESCREKNLQKSRTGTNIPDTEETHGSHDTTSSRERVQEGVPSKPGRQRRRWSKQETKDLLVGVSRYGIGSWKKILQSPDLNFHGRTAVDLKDRFRVCCPSEASKKNKSKQRSSATESQNDLSSKVLAPLSEANRPHHQNPNGDALSPPEPEPKKKRKSGSNTVALQLADIGISGPFAKKYRRPQCKFSAVDDLNLLKGFEKHGSVWRAICDDAELGLGTRRPTDLRDRFRIKYPEKFAESGHKLKAKHDKIISEQRAANKEREQQTQSLQADETTSPQSAKRITCYTSEVERLTRPNDSLPDMTFLSPPNQTSRSNDNTPYTFNPFPAMFDDYGSLEHDEFSNSPIILNRDILQWADANHTSSYNQVLAHGTGDQPSRSSNTMDGNHLNNTWNAFPPRSTDLSKTALPSTCIPSSRPSLPNELPTHTPSTSLTMPTTHTTTNANNPSHLGATAPAKNSLPQTPNLPTIVFPHVPAASARNTLHNLPTPADLLLGVEEDAPGFLMDSFSR</sequence>
<feature type="compositionally biased region" description="Polar residues" evidence="2">
    <location>
        <begin position="456"/>
        <end position="478"/>
    </location>
</feature>
<dbReference type="InterPro" id="IPR052450">
    <property type="entry name" value="TRBD-Containing_Protein"/>
</dbReference>
<feature type="compositionally biased region" description="Basic and acidic residues" evidence="2">
    <location>
        <begin position="212"/>
        <end position="228"/>
    </location>
</feature>
<dbReference type="AlphaFoldDB" id="E4ZUB1"/>
<name>E4ZUB1_LEPMJ</name>
<evidence type="ECO:0000259" key="4">
    <source>
        <dbReference type="PROSITE" id="PS51294"/>
    </source>
</evidence>
<feature type="region of interest" description="Disordered" evidence="2">
    <location>
        <begin position="558"/>
        <end position="654"/>
    </location>
</feature>
<feature type="compositionally biased region" description="Basic and acidic residues" evidence="2">
    <location>
        <begin position="7"/>
        <end position="23"/>
    </location>
</feature>
<dbReference type="STRING" id="985895.E4ZUB1"/>